<dbReference type="RefSeq" id="WP_060818360.1">
    <property type="nucleotide sequence ID" value="NZ_FCOC02000003.1"/>
</dbReference>
<evidence type="ECO:0000313" key="1">
    <source>
        <dbReference type="EMBL" id="SAL23668.1"/>
    </source>
</evidence>
<dbReference type="Pfam" id="PF13591">
    <property type="entry name" value="MerR_2"/>
    <property type="match status" value="1"/>
</dbReference>
<accession>A0A158FV03</accession>
<dbReference type="Gene3D" id="1.10.1660.10">
    <property type="match status" value="1"/>
</dbReference>
<reference evidence="1 2" key="1">
    <citation type="submission" date="2016-01" db="EMBL/GenBank/DDBJ databases">
        <authorList>
            <person name="Oliw E.H."/>
        </authorList>
    </citation>
    <scope>NUCLEOTIDE SEQUENCE [LARGE SCALE GENOMIC DNA]</scope>
    <source>
        <strain evidence="1">LMG 22029</strain>
    </source>
</reference>
<dbReference type="AlphaFoldDB" id="A0A158FV03"/>
<evidence type="ECO:0000313" key="2">
    <source>
        <dbReference type="Proteomes" id="UP000054893"/>
    </source>
</evidence>
<dbReference type="EMBL" id="FCOC02000003">
    <property type="protein sequence ID" value="SAL23668.1"/>
    <property type="molecule type" value="Genomic_DNA"/>
</dbReference>
<proteinExistence type="predicted"/>
<dbReference type="OrthoDB" id="8562553at2"/>
<protein>
    <submittedName>
        <fullName evidence="1">Chaperone modulatory protein CbpM</fullName>
    </submittedName>
</protein>
<name>A0A158FV03_CABSO</name>
<gene>
    <name evidence="1" type="primary">cbpM</name>
    <name evidence="1" type="ORF">AWB64_01876</name>
</gene>
<sequence>MRENDPVYLQGDIVEDHVEFTLVELCHVTGASEAQVTLWVDEGAFEPRGARIEEWRFSGASLRRAVTAQRLTRDLELNAQGVALALDLLDQIDTLRARLARRNAQNDRGDTLEASCKP</sequence>
<dbReference type="Proteomes" id="UP000054893">
    <property type="component" value="Unassembled WGS sequence"/>
</dbReference>
<organism evidence="1 2">
    <name type="scientific">Caballeronia sordidicola</name>
    <name type="common">Burkholderia sordidicola</name>
    <dbReference type="NCBI Taxonomy" id="196367"/>
    <lineage>
        <taxon>Bacteria</taxon>
        <taxon>Pseudomonadati</taxon>
        <taxon>Pseudomonadota</taxon>
        <taxon>Betaproteobacteria</taxon>
        <taxon>Burkholderiales</taxon>
        <taxon>Burkholderiaceae</taxon>
        <taxon>Caballeronia</taxon>
    </lineage>
</organism>